<dbReference type="Proteomes" id="UP000887578">
    <property type="component" value="Unplaced"/>
</dbReference>
<reference evidence="3" key="1">
    <citation type="submission" date="2022-11" db="UniProtKB">
        <authorList>
            <consortium name="WormBaseParasite"/>
        </authorList>
    </citation>
    <scope>IDENTIFICATION</scope>
</reference>
<evidence type="ECO:0000313" key="3">
    <source>
        <dbReference type="WBParaSite" id="PDA_v2.g18114.t1"/>
    </source>
</evidence>
<protein>
    <submittedName>
        <fullName evidence="3">Uncharacterized protein</fullName>
    </submittedName>
</protein>
<keyword evidence="1" id="KW-0732">Signal</keyword>
<organism evidence="2 3">
    <name type="scientific">Panagrolaimus davidi</name>
    <dbReference type="NCBI Taxonomy" id="227884"/>
    <lineage>
        <taxon>Eukaryota</taxon>
        <taxon>Metazoa</taxon>
        <taxon>Ecdysozoa</taxon>
        <taxon>Nematoda</taxon>
        <taxon>Chromadorea</taxon>
        <taxon>Rhabditida</taxon>
        <taxon>Tylenchina</taxon>
        <taxon>Panagrolaimomorpha</taxon>
        <taxon>Panagrolaimoidea</taxon>
        <taxon>Panagrolaimidae</taxon>
        <taxon>Panagrolaimus</taxon>
    </lineage>
</organism>
<feature type="chain" id="PRO_5036758343" evidence="1">
    <location>
        <begin position="23"/>
        <end position="179"/>
    </location>
</feature>
<name>A0A914PPV8_9BILA</name>
<evidence type="ECO:0000256" key="1">
    <source>
        <dbReference type="SAM" id="SignalP"/>
    </source>
</evidence>
<evidence type="ECO:0000313" key="2">
    <source>
        <dbReference type="Proteomes" id="UP000887578"/>
    </source>
</evidence>
<proteinExistence type="predicted"/>
<feature type="signal peptide" evidence="1">
    <location>
        <begin position="1"/>
        <end position="22"/>
    </location>
</feature>
<sequence length="179" mass="19617">MKIGCVLFYLILLSIFLQASVAVQCGRNTVDPANPTVIPTNTSFVQCSACVGYGCANMDKVDADGLPNNLIAAGSGCPEDFFHDCANFTKEIEFIIMKRISITLMHMLHMFLDGLRFPNQLKSIKDFKLGEVIWNSADGTTHRLDASGAEIKNAAAKNQNDALKFIGIFALTWILSSFM</sequence>
<accession>A0A914PPV8</accession>
<dbReference type="WBParaSite" id="PDA_v2.g18114.t1">
    <property type="protein sequence ID" value="PDA_v2.g18114.t1"/>
    <property type="gene ID" value="PDA_v2.g18114"/>
</dbReference>
<keyword evidence="2" id="KW-1185">Reference proteome</keyword>
<dbReference type="AlphaFoldDB" id="A0A914PPV8"/>